<gene>
    <name evidence="1" type="ORF">SCUD_LOCUS609</name>
</gene>
<reference evidence="1 2" key="2">
    <citation type="submission" date="2018-11" db="EMBL/GenBank/DDBJ databases">
        <authorList>
            <consortium name="Pathogen Informatics"/>
        </authorList>
    </citation>
    <scope>NUCLEOTIDE SEQUENCE [LARGE SCALE GENOMIC DNA]</scope>
    <source>
        <strain evidence="1">Dakar</strain>
        <strain evidence="2">Dakar, Senegal</strain>
    </source>
</reference>
<dbReference type="AlphaFoldDB" id="A0A183JD48"/>
<accession>A0A183JD48</accession>
<keyword evidence="2" id="KW-1185">Reference proteome</keyword>
<dbReference type="Proteomes" id="UP000279833">
    <property type="component" value="Unassembled WGS sequence"/>
</dbReference>
<proteinExistence type="predicted"/>
<name>A0A183JD48_9TREM</name>
<protein>
    <submittedName>
        <fullName evidence="1 3">Uncharacterized protein</fullName>
    </submittedName>
</protein>
<evidence type="ECO:0000313" key="1">
    <source>
        <dbReference type="EMBL" id="VDO62755.1"/>
    </source>
</evidence>
<evidence type="ECO:0000313" key="3">
    <source>
        <dbReference type="WBParaSite" id="SCUD_0000060801-mRNA-1"/>
    </source>
</evidence>
<sequence>MWTINTYRITKWCRIIRIIDFTRFDIFVNNHCNEFFVFGKICSLTHVVY</sequence>
<reference evidence="3" key="1">
    <citation type="submission" date="2016-06" db="UniProtKB">
        <authorList>
            <consortium name="WormBaseParasite"/>
        </authorList>
    </citation>
    <scope>IDENTIFICATION</scope>
</reference>
<dbReference type="EMBL" id="UZAK01000424">
    <property type="protein sequence ID" value="VDO62755.1"/>
    <property type="molecule type" value="Genomic_DNA"/>
</dbReference>
<evidence type="ECO:0000313" key="2">
    <source>
        <dbReference type="Proteomes" id="UP000279833"/>
    </source>
</evidence>
<organism evidence="3">
    <name type="scientific">Schistosoma curassoni</name>
    <dbReference type="NCBI Taxonomy" id="6186"/>
    <lineage>
        <taxon>Eukaryota</taxon>
        <taxon>Metazoa</taxon>
        <taxon>Spiralia</taxon>
        <taxon>Lophotrochozoa</taxon>
        <taxon>Platyhelminthes</taxon>
        <taxon>Trematoda</taxon>
        <taxon>Digenea</taxon>
        <taxon>Strigeidida</taxon>
        <taxon>Schistosomatoidea</taxon>
        <taxon>Schistosomatidae</taxon>
        <taxon>Schistosoma</taxon>
    </lineage>
</organism>
<dbReference type="WBParaSite" id="SCUD_0000060801-mRNA-1">
    <property type="protein sequence ID" value="SCUD_0000060801-mRNA-1"/>
    <property type="gene ID" value="SCUD_0000060801"/>
</dbReference>